<keyword evidence="4" id="KW-1185">Reference proteome</keyword>
<dbReference type="Proteomes" id="UP000192927">
    <property type="component" value="Unassembled WGS sequence"/>
</dbReference>
<accession>A0A1W5D1T2</accession>
<reference evidence="3" key="1">
    <citation type="submission" date="2017-03" db="EMBL/GenBank/DDBJ databases">
        <authorList>
            <person name="Afonso C.L."/>
            <person name="Miller P.J."/>
            <person name="Scott M.A."/>
            <person name="Spackman E."/>
            <person name="Goraichik I."/>
            <person name="Dimitrov K.M."/>
            <person name="Suarez D.L."/>
            <person name="Swayne D.E."/>
        </authorList>
    </citation>
    <scope>NUCLEOTIDE SEQUENCE [LARGE SCALE GENOMIC DNA]</scope>
</reference>
<evidence type="ECO:0000313" key="2">
    <source>
        <dbReference type="EMBL" id="KAA6411569.1"/>
    </source>
</evidence>
<reference evidence="4" key="2">
    <citation type="submission" date="2017-03" db="EMBL/GenBank/DDBJ databases">
        <authorList>
            <person name="Sharma R."/>
            <person name="Thines M."/>
        </authorList>
    </citation>
    <scope>NUCLEOTIDE SEQUENCE [LARGE SCALE GENOMIC DNA]</scope>
</reference>
<gene>
    <name evidence="2" type="ORF">FRX48_04849</name>
</gene>
<evidence type="ECO:0000313" key="5">
    <source>
        <dbReference type="Proteomes" id="UP000324767"/>
    </source>
</evidence>
<organism evidence="3 4">
    <name type="scientific">Lasallia pustulata</name>
    <dbReference type="NCBI Taxonomy" id="136370"/>
    <lineage>
        <taxon>Eukaryota</taxon>
        <taxon>Fungi</taxon>
        <taxon>Dikarya</taxon>
        <taxon>Ascomycota</taxon>
        <taxon>Pezizomycotina</taxon>
        <taxon>Lecanoromycetes</taxon>
        <taxon>OSLEUM clade</taxon>
        <taxon>Umbilicariomycetidae</taxon>
        <taxon>Umbilicariales</taxon>
        <taxon>Umbilicariaceae</taxon>
        <taxon>Lasallia</taxon>
    </lineage>
</organism>
<dbReference type="OrthoDB" id="3827557at2759"/>
<evidence type="ECO:0000313" key="3">
    <source>
        <dbReference type="EMBL" id="SLM37056.1"/>
    </source>
</evidence>
<proteinExistence type="predicted"/>
<evidence type="ECO:0000256" key="1">
    <source>
        <dbReference type="SAM" id="MobiDB-lite"/>
    </source>
</evidence>
<feature type="region of interest" description="Disordered" evidence="1">
    <location>
        <begin position="79"/>
        <end position="118"/>
    </location>
</feature>
<protein>
    <submittedName>
        <fullName evidence="3">Uncharacterized protein</fullName>
    </submittedName>
</protein>
<sequence length="118" mass="13774">MSSSSSFEYKQYFVPGFGISRHIIFGHIQYYLGPSASVRPYSYQGREGYLVTAPGQPLTKSQIEDLQNLSKQYELQAAERMRANESSTEQEELYINRPVPFQQQQRRRYPPDSSRRSR</sequence>
<dbReference type="PANTHER" id="PTHR39609">
    <property type="entry name" value="RFEG-RELATED"/>
    <property type="match status" value="1"/>
</dbReference>
<dbReference type="Proteomes" id="UP000324767">
    <property type="component" value="Unassembled WGS sequence"/>
</dbReference>
<reference evidence="2 5" key="3">
    <citation type="submission" date="2019-09" db="EMBL/GenBank/DDBJ databases">
        <title>The hologenome of the rock-dwelling lichen Lasallia pustulata.</title>
        <authorList>
            <person name="Greshake Tzovaras B."/>
            <person name="Segers F."/>
            <person name="Bicker A."/>
            <person name="Dal Grande F."/>
            <person name="Otte J."/>
            <person name="Hankeln T."/>
            <person name="Schmitt I."/>
            <person name="Ebersberger I."/>
        </authorList>
    </citation>
    <scope>NUCLEOTIDE SEQUENCE [LARGE SCALE GENOMIC DNA]</scope>
    <source>
        <strain evidence="2">A1-1</strain>
    </source>
</reference>
<dbReference type="EMBL" id="FWEW01001418">
    <property type="protein sequence ID" value="SLM37056.1"/>
    <property type="molecule type" value="Genomic_DNA"/>
</dbReference>
<dbReference type="PANTHER" id="PTHR39609:SF2">
    <property type="entry name" value="TRANSCRIPTION FACTOR RFEG"/>
    <property type="match status" value="1"/>
</dbReference>
<name>A0A1W5D1T2_9LECA</name>
<dbReference type="EMBL" id="VXIT01000007">
    <property type="protein sequence ID" value="KAA6411569.1"/>
    <property type="molecule type" value="Genomic_DNA"/>
</dbReference>
<feature type="compositionally biased region" description="Basic and acidic residues" evidence="1">
    <location>
        <begin position="109"/>
        <end position="118"/>
    </location>
</feature>
<dbReference type="AlphaFoldDB" id="A0A1W5D1T2"/>
<evidence type="ECO:0000313" key="4">
    <source>
        <dbReference type="Proteomes" id="UP000192927"/>
    </source>
</evidence>